<dbReference type="OrthoDB" id="8250053at2"/>
<evidence type="ECO:0000259" key="1">
    <source>
        <dbReference type="PROSITE" id="PS51819"/>
    </source>
</evidence>
<dbReference type="Gene3D" id="3.10.180.10">
    <property type="entry name" value="2,3-Dihydroxybiphenyl 1,2-Dioxygenase, domain 1"/>
    <property type="match status" value="2"/>
</dbReference>
<sequence length="322" mass="35553">MAGRGLHHVTLISSDAERSCRFYACFLGMRLVKRTVSHEDPGTFHLCFGDEAGRPGTLFTLFPWQRVPRGRRGACEAWQTSFRIPSGSLDWWSRRLSEADVPHRLDQTAFGENCLTFEDPDGAMLALVEANPFTQPAVWNSSEVPAAHALQGLHDLVLKVREADPLSELFREVLGFTEIGRNGKLVRLATHDGAGGTITLDETGRLARGQLGAGSIHHVAIRARDAADQDALVQALHDRYGIVTTEPKDRIYYRSVNFRSTCGLLLEIATDGPGVDVDESFEALGMGLKLPSSLEERRGELELLLPSLPIPTCNRHVFEEIT</sequence>
<gene>
    <name evidence="2" type="ORF">FS320_10440</name>
</gene>
<dbReference type="InterPro" id="IPR004360">
    <property type="entry name" value="Glyas_Fos-R_dOase_dom"/>
</dbReference>
<evidence type="ECO:0000313" key="2">
    <source>
        <dbReference type="EMBL" id="MPR25641.1"/>
    </source>
</evidence>
<accession>A0A5N7MF78</accession>
<protein>
    <submittedName>
        <fullName evidence="2">Ring-cleaving dioxygenase</fullName>
    </submittedName>
</protein>
<dbReference type="RefSeq" id="WP_152711404.1">
    <property type="nucleotide sequence ID" value="NZ_VOSJ01000026.1"/>
</dbReference>
<dbReference type="PROSITE" id="PS51819">
    <property type="entry name" value="VOC"/>
    <property type="match status" value="2"/>
</dbReference>
<dbReference type="Pfam" id="PF00903">
    <property type="entry name" value="Glyoxalase"/>
    <property type="match status" value="2"/>
</dbReference>
<dbReference type="AlphaFoldDB" id="A0A5N7MF78"/>
<dbReference type="GO" id="GO:0051213">
    <property type="term" value="F:dioxygenase activity"/>
    <property type="evidence" value="ECO:0007669"/>
    <property type="project" value="UniProtKB-KW"/>
</dbReference>
<proteinExistence type="predicted"/>
<dbReference type="EMBL" id="VOSK01000028">
    <property type="protein sequence ID" value="MPR25641.1"/>
    <property type="molecule type" value="Genomic_DNA"/>
</dbReference>
<organism evidence="2 3">
    <name type="scientific">Microvirga tunisiensis</name>
    <dbReference type="NCBI Taxonomy" id="2108360"/>
    <lineage>
        <taxon>Bacteria</taxon>
        <taxon>Pseudomonadati</taxon>
        <taxon>Pseudomonadota</taxon>
        <taxon>Alphaproteobacteria</taxon>
        <taxon>Hyphomicrobiales</taxon>
        <taxon>Methylobacteriaceae</taxon>
        <taxon>Microvirga</taxon>
    </lineage>
</organism>
<dbReference type="PANTHER" id="PTHR36110">
    <property type="entry name" value="RING-CLEAVING DIOXYGENASE MHQE-RELATED"/>
    <property type="match status" value="1"/>
</dbReference>
<feature type="domain" description="VOC" evidence="1">
    <location>
        <begin position="5"/>
        <end position="130"/>
    </location>
</feature>
<dbReference type="InterPro" id="IPR029068">
    <property type="entry name" value="Glyas_Bleomycin-R_OHBP_Dase"/>
</dbReference>
<keyword evidence="2" id="KW-0223">Dioxygenase</keyword>
<comment type="caution">
    <text evidence="2">The sequence shown here is derived from an EMBL/GenBank/DDBJ whole genome shotgun (WGS) entry which is preliminary data.</text>
</comment>
<keyword evidence="2" id="KW-0560">Oxidoreductase</keyword>
<evidence type="ECO:0000313" key="3">
    <source>
        <dbReference type="Proteomes" id="UP000403266"/>
    </source>
</evidence>
<dbReference type="PANTHER" id="PTHR36110:SF2">
    <property type="entry name" value="RING-CLEAVING DIOXYGENASE MHQE-RELATED"/>
    <property type="match status" value="1"/>
</dbReference>
<dbReference type="InterPro" id="IPR052537">
    <property type="entry name" value="Extradiol_RC_dioxygenase"/>
</dbReference>
<reference evidence="2 3" key="1">
    <citation type="journal article" date="2019" name="Syst. Appl. Microbiol.">
        <title>Microvirga tunisiensis sp. nov., a root nodule symbiotic bacterium isolated from Lupinus micranthus and L. luteus grown in Northern Tunisia.</title>
        <authorList>
            <person name="Msaddak A."/>
            <person name="Rejili M."/>
            <person name="Duran D."/>
            <person name="Mars M."/>
            <person name="Palacios J.M."/>
            <person name="Ruiz-Argueso T."/>
            <person name="Rey L."/>
            <person name="Imperial J."/>
        </authorList>
    </citation>
    <scope>NUCLEOTIDE SEQUENCE [LARGE SCALE GENOMIC DNA]</scope>
    <source>
        <strain evidence="2 3">Lmie10</strain>
    </source>
</reference>
<feature type="domain" description="VOC" evidence="1">
    <location>
        <begin position="152"/>
        <end position="271"/>
    </location>
</feature>
<dbReference type="InterPro" id="IPR037523">
    <property type="entry name" value="VOC_core"/>
</dbReference>
<name>A0A5N7MF78_9HYPH</name>
<keyword evidence="3" id="KW-1185">Reference proteome</keyword>
<dbReference type="Proteomes" id="UP000403266">
    <property type="component" value="Unassembled WGS sequence"/>
</dbReference>
<dbReference type="SUPFAM" id="SSF54593">
    <property type="entry name" value="Glyoxalase/Bleomycin resistance protein/Dihydroxybiphenyl dioxygenase"/>
    <property type="match status" value="1"/>
</dbReference>